<dbReference type="InterPro" id="IPR014017">
    <property type="entry name" value="DNA_helicase_UvrD-like_C"/>
</dbReference>
<dbReference type="Pfam" id="PF13361">
    <property type="entry name" value="UvrD_C"/>
    <property type="match status" value="1"/>
</dbReference>
<evidence type="ECO:0000256" key="5">
    <source>
        <dbReference type="ARBA" id="ARBA00022840"/>
    </source>
</evidence>
<feature type="compositionally biased region" description="Basic and acidic residues" evidence="12">
    <location>
        <begin position="692"/>
        <end position="706"/>
    </location>
</feature>
<evidence type="ECO:0000256" key="9">
    <source>
        <dbReference type="ARBA" id="ARBA00034808"/>
    </source>
</evidence>
<dbReference type="SUPFAM" id="SSF52540">
    <property type="entry name" value="P-loop containing nucleoside triphosphate hydrolases"/>
    <property type="match status" value="1"/>
</dbReference>
<comment type="similarity">
    <text evidence="1">Belongs to the helicase family. UvrD subfamily.</text>
</comment>
<dbReference type="InterPro" id="IPR014016">
    <property type="entry name" value="UvrD-like_ATP-bd"/>
</dbReference>
<dbReference type="InterPro" id="IPR027417">
    <property type="entry name" value="P-loop_NTPase"/>
</dbReference>
<name>A0ABR4NV72_9SACH</name>
<comment type="caution">
    <text evidence="15">The sequence shown here is derived from an EMBL/GenBank/DDBJ whole genome shotgun (WGS) entry which is preliminary data.</text>
</comment>
<evidence type="ECO:0000256" key="2">
    <source>
        <dbReference type="ARBA" id="ARBA00022741"/>
    </source>
</evidence>
<dbReference type="GO" id="GO:0004386">
    <property type="term" value="F:helicase activity"/>
    <property type="evidence" value="ECO:0007669"/>
    <property type="project" value="UniProtKB-KW"/>
</dbReference>
<comment type="catalytic activity">
    <reaction evidence="8">
        <text>Couples ATP hydrolysis with the unwinding of duplex DNA by translocating in the 3'-5' direction.</text>
        <dbReference type="EC" id="5.6.2.4"/>
    </reaction>
</comment>
<dbReference type="CDD" id="cd22877">
    <property type="entry name" value="Srs2_C"/>
    <property type="match status" value="1"/>
</dbReference>
<evidence type="ECO:0000259" key="14">
    <source>
        <dbReference type="PROSITE" id="PS51217"/>
    </source>
</evidence>
<accession>A0ABR4NV72</accession>
<keyword evidence="5 11" id="KW-0067">ATP-binding</keyword>
<reference evidence="15 16" key="1">
    <citation type="submission" date="2024-05" db="EMBL/GenBank/DDBJ databases">
        <title>Long read based assembly of the Candida bracarensis genome reveals expanded adhesin content.</title>
        <authorList>
            <person name="Marcet-Houben M."/>
            <person name="Ksiezopolska E."/>
            <person name="Gabaldon T."/>
        </authorList>
    </citation>
    <scope>NUCLEOTIDE SEQUENCE [LARGE SCALE GENOMIC DNA]</scope>
    <source>
        <strain evidence="15 16">CBM6</strain>
    </source>
</reference>
<dbReference type="InterPro" id="IPR000212">
    <property type="entry name" value="DNA_helicase_UvrD/REP"/>
</dbReference>
<keyword evidence="16" id="KW-1185">Reference proteome</keyword>
<evidence type="ECO:0000256" key="8">
    <source>
        <dbReference type="ARBA" id="ARBA00034617"/>
    </source>
</evidence>
<evidence type="ECO:0000256" key="12">
    <source>
        <dbReference type="SAM" id="MobiDB-lite"/>
    </source>
</evidence>
<feature type="compositionally biased region" description="Acidic residues" evidence="12">
    <location>
        <begin position="681"/>
        <end position="691"/>
    </location>
</feature>
<dbReference type="Proteomes" id="UP001623330">
    <property type="component" value="Unassembled WGS sequence"/>
</dbReference>
<evidence type="ECO:0000256" key="4">
    <source>
        <dbReference type="ARBA" id="ARBA00022806"/>
    </source>
</evidence>
<dbReference type="Gene3D" id="1.10.486.10">
    <property type="entry name" value="PCRA, domain 4"/>
    <property type="match status" value="1"/>
</dbReference>
<comment type="catalytic activity">
    <reaction evidence="10">
        <text>ATP + H2O = ADP + phosphate + H(+)</text>
        <dbReference type="Rhea" id="RHEA:13065"/>
        <dbReference type="ChEBI" id="CHEBI:15377"/>
        <dbReference type="ChEBI" id="CHEBI:15378"/>
        <dbReference type="ChEBI" id="CHEBI:30616"/>
        <dbReference type="ChEBI" id="CHEBI:43474"/>
        <dbReference type="ChEBI" id="CHEBI:456216"/>
        <dbReference type="EC" id="5.6.2.4"/>
    </reaction>
</comment>
<keyword evidence="2 11" id="KW-0547">Nucleotide-binding</keyword>
<evidence type="ECO:0000256" key="7">
    <source>
        <dbReference type="ARBA" id="ARBA00023235"/>
    </source>
</evidence>
<feature type="compositionally biased region" description="Polar residues" evidence="12">
    <location>
        <begin position="881"/>
        <end position="890"/>
    </location>
</feature>
<evidence type="ECO:0000256" key="1">
    <source>
        <dbReference type="ARBA" id="ARBA00009922"/>
    </source>
</evidence>
<feature type="binding site" evidence="11">
    <location>
        <begin position="38"/>
        <end position="45"/>
    </location>
    <ligand>
        <name>ATP</name>
        <dbReference type="ChEBI" id="CHEBI:30616"/>
    </ligand>
</feature>
<protein>
    <recommendedName>
        <fullName evidence="9">DNA 3'-5' helicase</fullName>
        <ecNumber evidence="9">5.6.2.4</ecNumber>
    </recommendedName>
</protein>
<feature type="domain" description="UvrD-like helicase ATP-binding" evidence="13">
    <location>
        <begin position="17"/>
        <end position="329"/>
    </location>
</feature>
<dbReference type="EC" id="5.6.2.4" evidence="9"/>
<keyword evidence="7" id="KW-0413">Isomerase</keyword>
<dbReference type="PANTHER" id="PTHR11070">
    <property type="entry name" value="UVRD / RECB / PCRA DNA HELICASE FAMILY MEMBER"/>
    <property type="match status" value="1"/>
</dbReference>
<dbReference type="Gene3D" id="3.40.50.300">
    <property type="entry name" value="P-loop containing nucleotide triphosphate hydrolases"/>
    <property type="match status" value="2"/>
</dbReference>
<proteinExistence type="inferred from homology"/>
<dbReference type="InterPro" id="IPR013986">
    <property type="entry name" value="DExx_box_DNA_helicase_dom_sf"/>
</dbReference>
<gene>
    <name evidence="15" type="ORF">RNJ44_04417</name>
</gene>
<keyword evidence="4 11" id="KW-0347">Helicase</keyword>
<evidence type="ECO:0000256" key="11">
    <source>
        <dbReference type="PROSITE-ProRule" id="PRU00560"/>
    </source>
</evidence>
<evidence type="ECO:0000256" key="10">
    <source>
        <dbReference type="ARBA" id="ARBA00048988"/>
    </source>
</evidence>
<dbReference type="Pfam" id="PF00580">
    <property type="entry name" value="UvrD-helicase"/>
    <property type="match status" value="1"/>
</dbReference>
<organism evidence="15 16">
    <name type="scientific">Nakaseomyces bracarensis</name>
    <dbReference type="NCBI Taxonomy" id="273131"/>
    <lineage>
        <taxon>Eukaryota</taxon>
        <taxon>Fungi</taxon>
        <taxon>Dikarya</taxon>
        <taxon>Ascomycota</taxon>
        <taxon>Saccharomycotina</taxon>
        <taxon>Saccharomycetes</taxon>
        <taxon>Saccharomycetales</taxon>
        <taxon>Saccharomycetaceae</taxon>
        <taxon>Nakaseomyces</taxon>
    </lineage>
</organism>
<sequence>MMDRRVYDGKVRDILVGLNEQQCAAVTYDHTKALQIIAGPGTGKTKVLTSRVAYLILQHNINPHNIIVTTFTNKAAKEMKDRLAVMLKDTSVRVGDIMIGTFHSICLRILGRFGHKVGLQAGWRIVDEKEMETILTQMIEKMPDQIRDYAHSTARKVNLCLPKRESSKKGNNGSDGPEWEVHQKLLKKHISRLKSSAILPEEYKRDSMHDPALAYFYETCQLELSKLNTLDFDDLLMFTFRLLTKERCLPWIEHVLVDEFQDTNSIQIDLMFLLARGNHHISRGLTVVGDPDQSIYAFRYALSHNFQEMVNKCPLECSQVILVENYRSSQNILDTSETLIKQQVKGRESRCPLKAQFNANISPVYMNFPAYFLEAPSIVREILYLKALPGLFTYNDFSILVRKRKQIKTIEKSLIEFRIPYKIVRGRAFWELKEISSMLNLVKCVISDTESIAIISSLCFPNRGFGDSSAEKVRMAFSDNFDMSAYEVIKLIDQKRIPIDIPKRAREVLNSFILMIDLCRDLCNNGSSKVLSDIFDTLYEKSGLKTEFLYKDGKKKAEIDEGDPDFNNPRHKNVLLLKSYFTNINSVSQTEADDETNGPILEKSDTTLSVNTYILDFLNSLSLFSGDSSTGDNEQDPDSPGSVTICTIHGAKGLEWPVVFIPGCEDNTIPAIFSDEKGGQSDDDDDDELEEGTEKREKKNQNRSLEESIDEERRMFFVAQTRAKYLLYLSSVTDTEGPMPRVRSRFLTTDVLRTTADHQQALENIVNVKTLYSLMNFNFPGDTDNFSMKQLLDDYKLFIEDRRERLYWTGNAVRSSIGLDLTKNKMTTTSLLNDFTTASTQLRKELQSNLVNPSPRSMNLDTSKRRTLITSKVSPQKKYAPQNSNFSLPGSPNKKKEFAPRNYSGEFGSPNKSKKYAPEPEIKKDIQSKYALRFNNASNVELSRLTDNRIQSRPRSIIDRKKKFVIKSQPININQVSGHVRKIKEDIDFDDYSLNTTASELLHNPNNLKVEEKPIIASAKILADAAKKKGQDRKTKDTPIDGIKKETSLSQFDIFSQLSRAKKKAKLNDSEVIIID</sequence>
<dbReference type="PROSITE" id="PS51198">
    <property type="entry name" value="UVRD_HELICASE_ATP_BIND"/>
    <property type="match status" value="1"/>
</dbReference>
<evidence type="ECO:0000313" key="16">
    <source>
        <dbReference type="Proteomes" id="UP001623330"/>
    </source>
</evidence>
<evidence type="ECO:0000256" key="6">
    <source>
        <dbReference type="ARBA" id="ARBA00023125"/>
    </source>
</evidence>
<evidence type="ECO:0000259" key="13">
    <source>
        <dbReference type="PROSITE" id="PS51198"/>
    </source>
</evidence>
<keyword evidence="3 11" id="KW-0378">Hydrolase</keyword>
<dbReference type="PANTHER" id="PTHR11070:SF2">
    <property type="entry name" value="ATP-DEPENDENT DNA HELICASE SRS2"/>
    <property type="match status" value="1"/>
</dbReference>
<evidence type="ECO:0000256" key="3">
    <source>
        <dbReference type="ARBA" id="ARBA00022801"/>
    </source>
</evidence>
<feature type="region of interest" description="Disordered" evidence="12">
    <location>
        <begin position="852"/>
        <end position="920"/>
    </location>
</feature>
<dbReference type="Gene3D" id="1.10.10.160">
    <property type="match status" value="1"/>
</dbReference>
<feature type="compositionally biased region" description="Polar residues" evidence="12">
    <location>
        <begin position="852"/>
        <end position="861"/>
    </location>
</feature>
<dbReference type="PROSITE" id="PS51217">
    <property type="entry name" value="UVRD_HELICASE_CTER"/>
    <property type="match status" value="1"/>
</dbReference>
<keyword evidence="6" id="KW-0238">DNA-binding</keyword>
<dbReference type="EMBL" id="JBEVYD010000005">
    <property type="protein sequence ID" value="KAL3232501.1"/>
    <property type="molecule type" value="Genomic_DNA"/>
</dbReference>
<evidence type="ECO:0000313" key="15">
    <source>
        <dbReference type="EMBL" id="KAL3232501.1"/>
    </source>
</evidence>
<feature type="region of interest" description="Disordered" evidence="12">
    <location>
        <begin position="671"/>
        <end position="706"/>
    </location>
</feature>
<feature type="domain" description="UvrD-like helicase C-terminal" evidence="14">
    <location>
        <begin position="330"/>
        <end position="653"/>
    </location>
</feature>
<dbReference type="CDD" id="cd17932">
    <property type="entry name" value="DEXQc_UvrD"/>
    <property type="match status" value="1"/>
</dbReference>